<accession>A0A2Z2KNV7</accession>
<name>A0A2Z2KNV7_9BACL</name>
<dbReference type="KEGG" id="pdh:B9T62_14185"/>
<evidence type="ECO:0000313" key="2">
    <source>
        <dbReference type="Proteomes" id="UP000249890"/>
    </source>
</evidence>
<reference evidence="1 2" key="1">
    <citation type="submission" date="2017-06" db="EMBL/GenBank/DDBJ databases">
        <title>Complete genome sequence of Paenibacillus donghaensis KCTC 13049T isolated from East Sea sediment, South Korea.</title>
        <authorList>
            <person name="Jung B.K."/>
            <person name="Hong S.-J."/>
            <person name="Shin J.-H."/>
        </authorList>
    </citation>
    <scope>NUCLEOTIDE SEQUENCE [LARGE SCALE GENOMIC DNA]</scope>
    <source>
        <strain evidence="1 2">KCTC 13049</strain>
    </source>
</reference>
<organism evidence="1 2">
    <name type="scientific">Paenibacillus donghaensis</name>
    <dbReference type="NCBI Taxonomy" id="414771"/>
    <lineage>
        <taxon>Bacteria</taxon>
        <taxon>Bacillati</taxon>
        <taxon>Bacillota</taxon>
        <taxon>Bacilli</taxon>
        <taxon>Bacillales</taxon>
        <taxon>Paenibacillaceae</taxon>
        <taxon>Paenibacillus</taxon>
    </lineage>
</organism>
<keyword evidence="2" id="KW-1185">Reference proteome</keyword>
<dbReference type="OrthoDB" id="1911073at2"/>
<dbReference type="EMBL" id="CP021780">
    <property type="protein sequence ID" value="ASA21821.1"/>
    <property type="molecule type" value="Genomic_DNA"/>
</dbReference>
<protein>
    <submittedName>
        <fullName evidence="1">Uncharacterized protein</fullName>
    </submittedName>
</protein>
<dbReference type="RefSeq" id="WP_087915828.1">
    <property type="nucleotide sequence ID" value="NZ_CP021780.1"/>
</dbReference>
<dbReference type="Proteomes" id="UP000249890">
    <property type="component" value="Chromosome"/>
</dbReference>
<proteinExistence type="predicted"/>
<gene>
    <name evidence="1" type="ORF">B9T62_14185</name>
</gene>
<evidence type="ECO:0000313" key="1">
    <source>
        <dbReference type="EMBL" id="ASA21821.1"/>
    </source>
</evidence>
<dbReference type="AlphaFoldDB" id="A0A2Z2KNV7"/>
<sequence>MTPISRLDAFLGNSCEWNNIDFCSPTIREISSIGESVYYSHLILASFDKERILLDLFNFDKDKYETMKNEDDFDVLVSHPTIVQYICDSLSFFINKPVNFDTHTFCFIVDNQPLCNKDNYMELSSVIKMLNGSDSEKKKETKFSSSKAKELLEKRNAMLKKINKNSDDNLDLKDVLSILCVAEGNGINVFNVKELTIYQVYEHLERMSLKDSFNRILPVWANGHLGEKGQMPEWIKKTKL</sequence>